<evidence type="ECO:0000313" key="1">
    <source>
        <dbReference type="EMBL" id="KAH0968035.1"/>
    </source>
</evidence>
<sequence length="211" mass="23179">MKVSTVYVAIFGAATAMARSPPVYVNGAGSGPHGHDGELEHTATMASRDLTDMRVNRDLTDMTVDWGHTATRAAQGRITTAVPQDRTTTMARVPRDHITTRVPRDHITTRVPRDHITTRVPRGRTAMRVLRDRAATKVPLDRTTTRAEFSHKQDEAHIPSHTEDAVEKDSIFKQIHDQAHCILPVLKASLTRKILSAGRNTAGGINSLTAL</sequence>
<dbReference type="RefSeq" id="XP_044725548.1">
    <property type="nucleotide sequence ID" value="XM_044859148.1"/>
</dbReference>
<dbReference type="GeneID" id="68349806"/>
<dbReference type="AlphaFoldDB" id="A0A9P8N732"/>
<accession>A0A9P8N732</accession>
<gene>
    <name evidence="1" type="ORF">HRG_00677</name>
</gene>
<protein>
    <submittedName>
        <fullName evidence="1">Uncharacterized protein</fullName>
    </submittedName>
</protein>
<reference evidence="1" key="1">
    <citation type="submission" date="2021-09" db="EMBL/GenBank/DDBJ databases">
        <title>A high-quality genome of the endoparasitic fungus Hirsutella rhossiliensis with a comparison of Hirsutella genomes reveals transposable elements contributing to genome size variation.</title>
        <authorList>
            <person name="Lin R."/>
            <person name="Jiao Y."/>
            <person name="Sun X."/>
            <person name="Ling J."/>
            <person name="Xie B."/>
            <person name="Cheng X."/>
        </authorList>
    </citation>
    <scope>NUCLEOTIDE SEQUENCE</scope>
    <source>
        <strain evidence="1">HR02</strain>
    </source>
</reference>
<dbReference type="EMBL" id="JAIZPD010000001">
    <property type="protein sequence ID" value="KAH0968035.1"/>
    <property type="molecule type" value="Genomic_DNA"/>
</dbReference>
<proteinExistence type="predicted"/>
<keyword evidence="2" id="KW-1185">Reference proteome</keyword>
<evidence type="ECO:0000313" key="2">
    <source>
        <dbReference type="Proteomes" id="UP000824596"/>
    </source>
</evidence>
<comment type="caution">
    <text evidence="1">The sequence shown here is derived from an EMBL/GenBank/DDBJ whole genome shotgun (WGS) entry which is preliminary data.</text>
</comment>
<dbReference type="Proteomes" id="UP000824596">
    <property type="component" value="Unassembled WGS sequence"/>
</dbReference>
<organism evidence="1 2">
    <name type="scientific">Hirsutella rhossiliensis</name>
    <dbReference type="NCBI Taxonomy" id="111463"/>
    <lineage>
        <taxon>Eukaryota</taxon>
        <taxon>Fungi</taxon>
        <taxon>Dikarya</taxon>
        <taxon>Ascomycota</taxon>
        <taxon>Pezizomycotina</taxon>
        <taxon>Sordariomycetes</taxon>
        <taxon>Hypocreomycetidae</taxon>
        <taxon>Hypocreales</taxon>
        <taxon>Ophiocordycipitaceae</taxon>
        <taxon>Hirsutella</taxon>
    </lineage>
</organism>
<name>A0A9P8N732_9HYPO</name>